<evidence type="ECO:0000313" key="2">
    <source>
        <dbReference type="Proteomes" id="UP000243797"/>
    </source>
</evidence>
<dbReference type="Proteomes" id="UP000243797">
    <property type="component" value="Unassembled WGS sequence"/>
</dbReference>
<dbReference type="STRING" id="2082308.A0A2K1QR06"/>
<comment type="caution">
    <text evidence="1">The sequence shown here is derived from an EMBL/GenBank/DDBJ whole genome shotgun (WGS) entry which is preliminary data.</text>
</comment>
<keyword evidence="2" id="KW-1185">Reference proteome</keyword>
<organism evidence="1 2">
    <name type="scientific">Sphaceloma murrayae</name>
    <dbReference type="NCBI Taxonomy" id="2082308"/>
    <lineage>
        <taxon>Eukaryota</taxon>
        <taxon>Fungi</taxon>
        <taxon>Dikarya</taxon>
        <taxon>Ascomycota</taxon>
        <taxon>Pezizomycotina</taxon>
        <taxon>Dothideomycetes</taxon>
        <taxon>Dothideomycetidae</taxon>
        <taxon>Myriangiales</taxon>
        <taxon>Elsinoaceae</taxon>
        <taxon>Sphaceloma</taxon>
    </lineage>
</organism>
<gene>
    <name evidence="1" type="ORF">CAC42_7154</name>
</gene>
<dbReference type="EMBL" id="NKHZ01000051">
    <property type="protein sequence ID" value="PNS17471.1"/>
    <property type="molecule type" value="Genomic_DNA"/>
</dbReference>
<dbReference type="InParanoid" id="A0A2K1QR06"/>
<protein>
    <submittedName>
        <fullName evidence="1">Uncharacterized protein</fullName>
    </submittedName>
</protein>
<name>A0A2K1QR06_9PEZI</name>
<dbReference type="AlphaFoldDB" id="A0A2K1QR06"/>
<reference evidence="1 2" key="1">
    <citation type="submission" date="2017-06" db="EMBL/GenBank/DDBJ databases">
        <title>Draft genome sequence of a variant of Elsinoe murrayae.</title>
        <authorList>
            <person name="Cheng Q."/>
        </authorList>
    </citation>
    <scope>NUCLEOTIDE SEQUENCE [LARGE SCALE GENOMIC DNA]</scope>
    <source>
        <strain evidence="1 2">CQ-2017a</strain>
    </source>
</reference>
<proteinExistence type="predicted"/>
<sequence length="617" mass="70140">MERNRPPPAEDIPAELLDDIGSEAWLHLWSSQYPEYVEALKAAAKRLLPDSEITRTVLFLCDITSELDRNGIHTWAPSVQDRFREHKRVSGTSNQYIHEMARRLQGSREPSIAKNGFLLSTCCSRDGYEDASLDLGIATQKLERHGPGRLRDATIAEMTKVVMRDLGRHAAAGSVLAATLRAELASQKDPRKTEDLWKHAINLAIEHKDLDDAESISARFQHLRKPWLQAASALWSVNQIEAKRCLKIGMEMDDADAYALYAQNSYPLGLRDDGYFLEWINAATKSAASGSVQSAMALGDHYADSAPQELDKITFPEKARPTAWERAKQALELTVLLPVSFSRFKQRLAEIREASKFRESYNELMKSEREASGYNTYQRAVAEYDASSKTPQDRVQMAIQWWRLSESYMNIEASLRLAHIHSRKYIFQLFNSQFEIRHPDYQTDRDILKFAAKYEDAFGPNPELQEPYDGSKELPVKDGEGRRILRRGIENPDYSPRKAASYLKNIALCRIARDNTLAAGAKTADEKRDIEPAWYTFPDVAKSNEDKIEEIWKTAKYYCDVLGIDIFEPKMMTQVERGLIYRHRGTRGKGICEVDVAGVRKNAAKGNKVLEQREAAK</sequence>
<dbReference type="OrthoDB" id="3890944at2759"/>
<evidence type="ECO:0000313" key="1">
    <source>
        <dbReference type="EMBL" id="PNS17471.1"/>
    </source>
</evidence>
<accession>A0A2K1QR06</accession>